<dbReference type="GeneID" id="42306503"/>
<keyword evidence="1" id="KW-0812">Transmembrane</keyword>
<protein>
    <submittedName>
        <fullName evidence="2">Uncharacterized protein</fullName>
    </submittedName>
</protein>
<feature type="transmembrane region" description="Helical" evidence="1">
    <location>
        <begin position="12"/>
        <end position="32"/>
    </location>
</feature>
<organism evidence="2 4">
    <name type="scientific">Aneurinibacillus migulanus</name>
    <name type="common">Bacillus migulanus</name>
    <dbReference type="NCBI Taxonomy" id="47500"/>
    <lineage>
        <taxon>Bacteria</taxon>
        <taxon>Bacillati</taxon>
        <taxon>Bacillota</taxon>
        <taxon>Bacilli</taxon>
        <taxon>Bacillales</taxon>
        <taxon>Paenibacillaceae</taxon>
        <taxon>Aneurinibacillus group</taxon>
        <taxon>Aneurinibacillus</taxon>
    </lineage>
</organism>
<dbReference type="Proteomes" id="UP000037269">
    <property type="component" value="Unassembled WGS sequence"/>
</dbReference>
<dbReference type="RefSeq" id="WP_043066576.1">
    <property type="nucleotide sequence ID" value="NZ_BJOA01000112.1"/>
</dbReference>
<evidence type="ECO:0000313" key="4">
    <source>
        <dbReference type="Proteomes" id="UP000037269"/>
    </source>
</evidence>
<keyword evidence="1" id="KW-0472">Membrane</keyword>
<dbReference type="STRING" id="47500.AF333_15090"/>
<dbReference type="OrthoDB" id="2680110at2"/>
<dbReference type="EMBL" id="LGUG01000004">
    <property type="protein sequence ID" value="KON96599.1"/>
    <property type="molecule type" value="Genomic_DNA"/>
</dbReference>
<gene>
    <name evidence="2" type="ORF">AF333_15090</name>
    <name evidence="3" type="ORF">SAMN04487909_11944</name>
</gene>
<feature type="transmembrane region" description="Helical" evidence="1">
    <location>
        <begin position="44"/>
        <end position="66"/>
    </location>
</feature>
<evidence type="ECO:0000313" key="2">
    <source>
        <dbReference type="EMBL" id="KON96599.1"/>
    </source>
</evidence>
<sequence length="79" mass="9345">MPKVGKAPRPSRPYFYAMIILTFVQALLLQYVVESYFAEHDARIPWVSGLSILLSVLMIFLYKLWAKKEKSARQRRREQ</sequence>
<dbReference type="PATRIC" id="fig|47500.8.peg.649"/>
<dbReference type="Proteomes" id="UP000182836">
    <property type="component" value="Unassembled WGS sequence"/>
</dbReference>
<reference evidence="2 4" key="1">
    <citation type="submission" date="2015-07" db="EMBL/GenBank/DDBJ databases">
        <title>Fjat-14205 dsm 2895.</title>
        <authorList>
            <person name="Liu B."/>
            <person name="Wang J."/>
            <person name="Zhu Y."/>
            <person name="Liu G."/>
            <person name="Chen Q."/>
            <person name="Chen Z."/>
            <person name="Lan J."/>
            <person name="Che J."/>
            <person name="Ge C."/>
            <person name="Shi H."/>
            <person name="Pan Z."/>
            <person name="Liu X."/>
        </authorList>
    </citation>
    <scope>NUCLEOTIDE SEQUENCE [LARGE SCALE GENOMIC DNA]</scope>
    <source>
        <strain evidence="2 4">DSM 2895</strain>
    </source>
</reference>
<evidence type="ECO:0000313" key="3">
    <source>
        <dbReference type="EMBL" id="SDJ50150.1"/>
    </source>
</evidence>
<dbReference type="EMBL" id="FNED01000019">
    <property type="protein sequence ID" value="SDJ50150.1"/>
    <property type="molecule type" value="Genomic_DNA"/>
</dbReference>
<accession>A0A0D1Y6F1</accession>
<evidence type="ECO:0000313" key="5">
    <source>
        <dbReference type="Proteomes" id="UP000182836"/>
    </source>
</evidence>
<evidence type="ECO:0000256" key="1">
    <source>
        <dbReference type="SAM" id="Phobius"/>
    </source>
</evidence>
<dbReference type="AlphaFoldDB" id="A0A0D1Y6F1"/>
<keyword evidence="4" id="KW-1185">Reference proteome</keyword>
<proteinExistence type="predicted"/>
<name>A0A0D1Y6F1_ANEMI</name>
<keyword evidence="1" id="KW-1133">Transmembrane helix</keyword>
<reference evidence="3 5" key="2">
    <citation type="submission" date="2016-10" db="EMBL/GenBank/DDBJ databases">
        <authorList>
            <person name="de Groot N.N."/>
        </authorList>
    </citation>
    <scope>NUCLEOTIDE SEQUENCE [LARGE SCALE GENOMIC DNA]</scope>
    <source>
        <strain evidence="3 5">DSM 2895</strain>
    </source>
</reference>